<protein>
    <submittedName>
        <fullName evidence="1">Uncharacterized conserved protein, DUF952 family</fullName>
    </submittedName>
</protein>
<evidence type="ECO:0000313" key="2">
    <source>
        <dbReference type="Proteomes" id="UP000183685"/>
    </source>
</evidence>
<dbReference type="STRING" id="637679.GCA_001550055_00562"/>
<organism evidence="1 2">
    <name type="scientific">Kordiimonas lacus</name>
    <dbReference type="NCBI Taxonomy" id="637679"/>
    <lineage>
        <taxon>Bacteria</taxon>
        <taxon>Pseudomonadati</taxon>
        <taxon>Pseudomonadota</taxon>
        <taxon>Alphaproteobacteria</taxon>
        <taxon>Kordiimonadales</taxon>
        <taxon>Kordiimonadaceae</taxon>
        <taxon>Kordiimonas</taxon>
    </lineage>
</organism>
<sequence length="117" mass="13234">MILKILRPSEWLEAQHADYFAGAPIDHEDGYIHFSTDAQVVETAARYFANEPVIHVLAIDLARLPKAELKWEPSRGGDLFPHLYGRLPMAAVSKVWHLEKAESGFNFGPILEDLHND</sequence>
<gene>
    <name evidence="1" type="ORF">SAMN04488071_0328</name>
</gene>
<dbReference type="Proteomes" id="UP000183685">
    <property type="component" value="Unassembled WGS sequence"/>
</dbReference>
<dbReference type="InterPro" id="IPR009297">
    <property type="entry name" value="DUF952"/>
</dbReference>
<dbReference type="RefSeq" id="WP_206594994.1">
    <property type="nucleotide sequence ID" value="NZ_FNAK01000001.1"/>
</dbReference>
<dbReference type="AlphaFoldDB" id="A0A1G6TRC6"/>
<dbReference type="SUPFAM" id="SSF56399">
    <property type="entry name" value="ADP-ribosylation"/>
    <property type="match status" value="1"/>
</dbReference>
<dbReference type="Pfam" id="PF06108">
    <property type="entry name" value="DUF952"/>
    <property type="match status" value="1"/>
</dbReference>
<proteinExistence type="predicted"/>
<keyword evidence="2" id="KW-1185">Reference proteome</keyword>
<name>A0A1G6TRC6_9PROT</name>
<accession>A0A1G6TRC6</accession>
<evidence type="ECO:0000313" key="1">
    <source>
        <dbReference type="EMBL" id="SDD31620.1"/>
    </source>
</evidence>
<reference evidence="1 2" key="1">
    <citation type="submission" date="2016-10" db="EMBL/GenBank/DDBJ databases">
        <authorList>
            <person name="de Groot N.N."/>
        </authorList>
    </citation>
    <scope>NUCLEOTIDE SEQUENCE [LARGE SCALE GENOMIC DNA]</scope>
    <source>
        <strain evidence="1 2">CGMCC 1.9109</strain>
    </source>
</reference>
<dbReference type="EMBL" id="FNAK01000001">
    <property type="protein sequence ID" value="SDD31620.1"/>
    <property type="molecule type" value="Genomic_DNA"/>
</dbReference>
<dbReference type="PANTHER" id="PTHR34129">
    <property type="entry name" value="BLR1139 PROTEIN"/>
    <property type="match status" value="1"/>
</dbReference>
<dbReference type="PANTHER" id="PTHR34129:SF1">
    <property type="entry name" value="DUF952 DOMAIN-CONTAINING PROTEIN"/>
    <property type="match status" value="1"/>
</dbReference>
<dbReference type="Gene3D" id="3.20.170.20">
    <property type="entry name" value="Protein of unknown function DUF952"/>
    <property type="match status" value="1"/>
</dbReference>